<proteinExistence type="predicted"/>
<gene>
    <name evidence="2" type="ORF">HNR12_002724</name>
</gene>
<name>A0A853BP96_9ACTN</name>
<evidence type="ECO:0000256" key="1">
    <source>
        <dbReference type="SAM" id="MobiDB-lite"/>
    </source>
</evidence>
<evidence type="ECO:0000313" key="2">
    <source>
        <dbReference type="EMBL" id="NYI96447.1"/>
    </source>
</evidence>
<dbReference type="SUPFAM" id="SSF51182">
    <property type="entry name" value="RmlC-like cupins"/>
    <property type="match status" value="1"/>
</dbReference>
<dbReference type="RefSeq" id="WP_246425072.1">
    <property type="nucleotide sequence ID" value="NZ_JACCFO010000001.1"/>
</dbReference>
<dbReference type="EMBL" id="JACCFO010000001">
    <property type="protein sequence ID" value="NYI96447.1"/>
    <property type="molecule type" value="Genomic_DNA"/>
</dbReference>
<organism evidence="2 3">
    <name type="scientific">Streptomonospora nanhaiensis</name>
    <dbReference type="NCBI Taxonomy" id="1323731"/>
    <lineage>
        <taxon>Bacteria</taxon>
        <taxon>Bacillati</taxon>
        <taxon>Actinomycetota</taxon>
        <taxon>Actinomycetes</taxon>
        <taxon>Streptosporangiales</taxon>
        <taxon>Nocardiopsidaceae</taxon>
        <taxon>Streptomonospora</taxon>
    </lineage>
</organism>
<dbReference type="InterPro" id="IPR011051">
    <property type="entry name" value="RmlC_Cupin_sf"/>
</dbReference>
<comment type="caution">
    <text evidence="2">The sequence shown here is derived from an EMBL/GenBank/DDBJ whole genome shotgun (WGS) entry which is preliminary data.</text>
</comment>
<dbReference type="Proteomes" id="UP000575985">
    <property type="component" value="Unassembled WGS sequence"/>
</dbReference>
<dbReference type="AlphaFoldDB" id="A0A853BP96"/>
<evidence type="ECO:0000313" key="3">
    <source>
        <dbReference type="Proteomes" id="UP000575985"/>
    </source>
</evidence>
<sequence length="217" mass="22226">MSHVSHEAAATAAPTSTLERPVRAVDRTPLPVVVPVVPSLPPVIGPADPAPAPGAPAGSARPAALSPDGIGDIVLAGEPSPYPHLRTRPAPTVGRLVSAAREAAAALERHALWPRRHGRWQPAPRAARRGASGRARVNSLLLAPGAAVVLPAAQGRHQTALRLARGRVRVEALGGDRSAAAARGLEPGRTRVLGADGGHRVVNTGDEPALLVRVSGR</sequence>
<keyword evidence="3" id="KW-1185">Reference proteome</keyword>
<feature type="region of interest" description="Disordered" evidence="1">
    <location>
        <begin position="1"/>
        <end position="22"/>
    </location>
</feature>
<protein>
    <submittedName>
        <fullName evidence="2">Uncharacterized protein</fullName>
    </submittedName>
</protein>
<accession>A0A853BP96</accession>
<reference evidence="2 3" key="1">
    <citation type="submission" date="2020-07" db="EMBL/GenBank/DDBJ databases">
        <title>Sequencing the genomes of 1000 actinobacteria strains.</title>
        <authorList>
            <person name="Klenk H.-P."/>
        </authorList>
    </citation>
    <scope>NUCLEOTIDE SEQUENCE [LARGE SCALE GENOMIC DNA]</scope>
    <source>
        <strain evidence="2 3">DSM 45927</strain>
    </source>
</reference>